<keyword evidence="3" id="KW-0067">ATP-binding</keyword>
<dbReference type="InterPro" id="IPR020635">
    <property type="entry name" value="Tyr_kinase_cat_dom"/>
</dbReference>
<dbReference type="InterPro" id="IPR017441">
    <property type="entry name" value="Protein_kinase_ATP_BS"/>
</dbReference>
<dbReference type="SMART" id="SM00219">
    <property type="entry name" value="TyrKc"/>
    <property type="match status" value="1"/>
</dbReference>
<accession>A0ABM0MNW1</accession>
<dbReference type="InterPro" id="IPR050122">
    <property type="entry name" value="RTK"/>
</dbReference>
<dbReference type="InterPro" id="IPR008266">
    <property type="entry name" value="Tyr_kinase_AS"/>
</dbReference>
<dbReference type="InterPro" id="IPR011009">
    <property type="entry name" value="Kinase-like_dom_sf"/>
</dbReference>
<comment type="catalytic activity">
    <reaction evidence="2">
        <text>L-tyrosyl-[protein] + ATP = O-phospho-L-tyrosyl-[protein] + ADP + H(+)</text>
        <dbReference type="Rhea" id="RHEA:10596"/>
        <dbReference type="Rhea" id="RHEA-COMP:10136"/>
        <dbReference type="Rhea" id="RHEA-COMP:20101"/>
        <dbReference type="ChEBI" id="CHEBI:15378"/>
        <dbReference type="ChEBI" id="CHEBI:30616"/>
        <dbReference type="ChEBI" id="CHEBI:46858"/>
        <dbReference type="ChEBI" id="CHEBI:61978"/>
        <dbReference type="ChEBI" id="CHEBI:456216"/>
        <dbReference type="EC" id="2.7.10.1"/>
    </reaction>
</comment>
<feature type="binding site" evidence="3">
    <location>
        <position position="770"/>
    </location>
    <ligand>
        <name>ATP</name>
        <dbReference type="ChEBI" id="CHEBI:30616"/>
    </ligand>
</feature>
<evidence type="ECO:0000259" key="4">
    <source>
        <dbReference type="PROSITE" id="PS50011"/>
    </source>
</evidence>
<dbReference type="GeneID" id="102804897"/>
<name>A0ABM0MNW1_SACKO</name>
<feature type="non-terminal residue" evidence="6">
    <location>
        <position position="1060"/>
    </location>
</feature>
<dbReference type="Pfam" id="PF22540">
    <property type="entry name" value="RET_CRD"/>
    <property type="match status" value="1"/>
</dbReference>
<dbReference type="InterPro" id="IPR001245">
    <property type="entry name" value="Ser-Thr/Tyr_kinase_cat_dom"/>
</dbReference>
<evidence type="ECO:0000256" key="3">
    <source>
        <dbReference type="PROSITE-ProRule" id="PRU10141"/>
    </source>
</evidence>
<dbReference type="SUPFAM" id="SSF56112">
    <property type="entry name" value="Protein kinase-like (PK-like)"/>
    <property type="match status" value="1"/>
</dbReference>
<evidence type="ECO:0000256" key="1">
    <source>
        <dbReference type="ARBA" id="ARBA00004167"/>
    </source>
</evidence>
<gene>
    <name evidence="6" type="primary">LOC102804897</name>
</gene>
<proteinExistence type="predicted"/>
<dbReference type="Gene3D" id="3.30.200.20">
    <property type="entry name" value="Phosphorylase Kinase, domain 1"/>
    <property type="match status" value="1"/>
</dbReference>
<dbReference type="PRINTS" id="PR00109">
    <property type="entry name" value="TYRKINASE"/>
</dbReference>
<dbReference type="Pfam" id="PF07714">
    <property type="entry name" value="PK_Tyr_Ser-Thr"/>
    <property type="match status" value="1"/>
</dbReference>
<keyword evidence="3" id="KW-0547">Nucleotide-binding</keyword>
<dbReference type="Proteomes" id="UP000694865">
    <property type="component" value="Unplaced"/>
</dbReference>
<organism evidence="5 6">
    <name type="scientific">Saccoglossus kowalevskii</name>
    <name type="common">Acorn worm</name>
    <dbReference type="NCBI Taxonomy" id="10224"/>
    <lineage>
        <taxon>Eukaryota</taxon>
        <taxon>Metazoa</taxon>
        <taxon>Hemichordata</taxon>
        <taxon>Enteropneusta</taxon>
        <taxon>Harrimaniidae</taxon>
        <taxon>Saccoglossus</taxon>
    </lineage>
</organism>
<dbReference type="Gene3D" id="1.10.510.10">
    <property type="entry name" value="Transferase(Phosphotransferase) domain 1"/>
    <property type="match status" value="1"/>
</dbReference>
<evidence type="ECO:0000313" key="6">
    <source>
        <dbReference type="RefSeq" id="XP_006821702.1"/>
    </source>
</evidence>
<evidence type="ECO:0000256" key="2">
    <source>
        <dbReference type="ARBA" id="ARBA00051243"/>
    </source>
</evidence>
<sequence length="1060" mass="118732">MFGVCSKCVFVLIVMYVWEGCGLYFPKAVYNARIPTDWGPEIPIIKIYAIYDGQDFPPNFLPMLLTYSVVCESTEGCADYNNNCRDDVVFTVRGGLLQLSSLSSNLSAYQGCTFNLKVTARTDLTLIEEAETRISVTITPSQDLPTCPICFYADRETYFLLEGDNSTKLGFAQISSMIGNEKCKATNKTYSVVSDQRTPISIDESSGIIHFTAPPELPAYRVNIVCTVFDEAVNLTSQYSMIEVTVIVLPYNSHKTCTLDNATRQLVSTVWKKRLKGDVVPTDELHICDESLTRSDEYNVTILNDKCGVFQIGELLIRNAYTDGHTVSYIKPNLILKTSVPNKYTLCRLEIAFIRTTSDDKDDTIIFDVAVVFEELVFDFKEKNYYVGLHKNASQYSQIIKVNLPAYVVGDSPVVYDVVTPDTVMTEYGLTLEHTSGIIYVINSTRLRHSKNRTIVFEVQASNGLDVITTNVTIDVLSTQPKQCSMFRTKKDCESACGIGSPNGRCTWLHRDRPQAMDYSTCTPNILTCPDYSCDVLESAHPKICLQDCVDHSNVMGSVSANFPQGIRRAGGVCFCLSAQPSCVCGPPPVSLDEHDEKEDQTSLDLISTESPPAYVPAHIGSSRNGDTYPLKTIQPNSACDGDCKTLIALLVSSASVVLVVTMASIRYNQHRKRKRGSKNYNSKDMVSISTVPSDYVMESNSASHASVELSVPRFLGYHKCKAEYDAKWEFPRTNLLFEKVVGEGEFGRVMAAQALNIRGLTGYTAVAVKMTKDTGNEHDLRDLMTELSLLKQVNHPNVVKLLGACTQKGPLYVIVEFCNDGSLRSYLRRIRQLECGSYHDESTAYADEIPCTLEQTVTPRDLVSFSWQICKGMEYLSDMKLVHRDLATRNVLVSEGRIMKISDFGLTRDIYESDAYLKTSKSRIPVKWMAVESLYDQIYTTKSDVWSFGVLLWEIYTLGATPYPGIPPERLFHLLKTGYRMDKPDTCSDEVYDIMQMCWQNSPSQRPTFTELKKILEDMLEQSTEYLDLNSEVSYSNVDIDHSQVLDETKVSLLSSESE</sequence>
<feature type="domain" description="Protein kinase" evidence="4">
    <location>
        <begin position="736"/>
        <end position="1021"/>
    </location>
</feature>
<comment type="subcellular location">
    <subcellularLocation>
        <location evidence="1">Membrane</location>
        <topology evidence="1">Single-pass membrane protein</topology>
    </subcellularLocation>
</comment>
<evidence type="ECO:0000313" key="5">
    <source>
        <dbReference type="Proteomes" id="UP000694865"/>
    </source>
</evidence>
<dbReference type="PROSITE" id="PS50011">
    <property type="entry name" value="PROTEIN_KINASE_DOM"/>
    <property type="match status" value="1"/>
</dbReference>
<reference evidence="6" key="1">
    <citation type="submission" date="2025-08" db="UniProtKB">
        <authorList>
            <consortium name="RefSeq"/>
        </authorList>
    </citation>
    <scope>IDENTIFICATION</scope>
    <source>
        <tissue evidence="6">Testes</tissue>
    </source>
</reference>
<dbReference type="RefSeq" id="XP_006821702.1">
    <property type="nucleotide sequence ID" value="XM_006821639.1"/>
</dbReference>
<dbReference type="PROSITE" id="PS00107">
    <property type="entry name" value="PROTEIN_KINASE_ATP"/>
    <property type="match status" value="1"/>
</dbReference>
<dbReference type="InterPro" id="IPR000719">
    <property type="entry name" value="Prot_kinase_dom"/>
</dbReference>
<dbReference type="PROSITE" id="PS00109">
    <property type="entry name" value="PROTEIN_KINASE_TYR"/>
    <property type="match status" value="1"/>
</dbReference>
<keyword evidence="5" id="KW-1185">Reference proteome</keyword>
<dbReference type="InterPro" id="IPR055162">
    <property type="entry name" value="RET_CRD"/>
</dbReference>
<dbReference type="PANTHER" id="PTHR24416">
    <property type="entry name" value="TYROSINE-PROTEIN KINASE RECEPTOR"/>
    <property type="match status" value="1"/>
</dbReference>
<protein>
    <submittedName>
        <fullName evidence="6">Proto-oncogene tyrosine-protein kinase receptor Ret-like</fullName>
    </submittedName>
</protein>
<dbReference type="PANTHER" id="PTHR24416:SF617">
    <property type="entry name" value="RET ONCOGENE, ISOFORM A"/>
    <property type="match status" value="1"/>
</dbReference>